<keyword evidence="4 19" id="KW-0004">4Fe-4S</keyword>
<keyword evidence="23" id="KW-1185">Reference proteome</keyword>
<dbReference type="OrthoDB" id="10060449at2759"/>
<dbReference type="Gene3D" id="1.10.132.60">
    <property type="entry name" value="DNA polymerase family B, C-terminal domain"/>
    <property type="match status" value="1"/>
</dbReference>
<comment type="subcellular location">
    <subcellularLocation>
        <location evidence="2 19">Nucleus</location>
    </subcellularLocation>
</comment>
<dbReference type="PANTHER" id="PTHR10670">
    <property type="entry name" value="DNA POLYMERASE EPSILON CATALYTIC SUBUNIT A"/>
    <property type="match status" value="1"/>
</dbReference>
<evidence type="ECO:0000256" key="10">
    <source>
        <dbReference type="ARBA" id="ARBA00022833"/>
    </source>
</evidence>
<dbReference type="InterPro" id="IPR023211">
    <property type="entry name" value="DNA_pol_palm_dom_sf"/>
</dbReference>
<keyword evidence="5 19" id="KW-0808">Transferase</keyword>
<dbReference type="InterPro" id="IPR055191">
    <property type="entry name" value="POL2_thumb"/>
</dbReference>
<dbReference type="FunFam" id="1.10.132.60:FF:000002">
    <property type="entry name" value="DNA polymerase epsilon catalytic subunit"/>
    <property type="match status" value="1"/>
</dbReference>
<dbReference type="InterPro" id="IPR054475">
    <property type="entry name" value="Znf-DPOE"/>
</dbReference>
<dbReference type="Pfam" id="PF08490">
    <property type="entry name" value="DUF1744"/>
    <property type="match status" value="1"/>
</dbReference>
<evidence type="ECO:0000256" key="19">
    <source>
        <dbReference type="RuleBase" id="RU365029"/>
    </source>
</evidence>
<dbReference type="RefSeq" id="XP_013242776.1">
    <property type="nucleotide sequence ID" value="XM_013387322.1"/>
</dbReference>
<accession>A0A066VS05</accession>
<dbReference type="InterPro" id="IPR043502">
    <property type="entry name" value="DNA/RNA_pol_sf"/>
</dbReference>
<evidence type="ECO:0000256" key="13">
    <source>
        <dbReference type="ARBA" id="ARBA00023014"/>
    </source>
</evidence>
<evidence type="ECO:0000256" key="1">
    <source>
        <dbReference type="ARBA" id="ARBA00001966"/>
    </source>
</evidence>
<keyword evidence="6 19" id="KW-0548">Nucleotidyltransferase</keyword>
<dbReference type="CDD" id="cd05779">
    <property type="entry name" value="DNA_polB_epsilon_exo"/>
    <property type="match status" value="1"/>
</dbReference>
<dbReference type="InterPro" id="IPR012337">
    <property type="entry name" value="RNaseH-like_sf"/>
</dbReference>
<dbReference type="InterPro" id="IPR029703">
    <property type="entry name" value="POL2"/>
</dbReference>
<evidence type="ECO:0000256" key="15">
    <source>
        <dbReference type="ARBA" id="ARBA00023242"/>
    </source>
</evidence>
<evidence type="ECO:0000256" key="6">
    <source>
        <dbReference type="ARBA" id="ARBA00022695"/>
    </source>
</evidence>
<dbReference type="PANTHER" id="PTHR10670:SF0">
    <property type="entry name" value="DNA POLYMERASE EPSILON CATALYTIC SUBUNIT A"/>
    <property type="match status" value="1"/>
</dbReference>
<dbReference type="HOGENOM" id="CLU_000556_0_1_1"/>
<dbReference type="SUPFAM" id="SSF56672">
    <property type="entry name" value="DNA/RNA polymerases"/>
    <property type="match status" value="1"/>
</dbReference>
<evidence type="ECO:0000256" key="20">
    <source>
        <dbReference type="SAM" id="MobiDB-lite"/>
    </source>
</evidence>
<evidence type="ECO:0000256" key="12">
    <source>
        <dbReference type="ARBA" id="ARBA00023004"/>
    </source>
</evidence>
<dbReference type="FunFam" id="3.90.1600.10:FF:000006">
    <property type="entry name" value="DNA polymerase epsilon catalytic subunit"/>
    <property type="match status" value="1"/>
</dbReference>
<protein>
    <recommendedName>
        <fullName evidence="19">DNA polymerase epsilon catalytic subunit</fullName>
        <ecNumber evidence="19">2.7.7.7</ecNumber>
    </recommendedName>
</protein>
<dbReference type="GO" id="GO:0008310">
    <property type="term" value="F:single-stranded DNA 3'-5' DNA exonuclease activity"/>
    <property type="evidence" value="ECO:0007669"/>
    <property type="project" value="TreeGrafter"/>
</dbReference>
<organism evidence="22 23">
    <name type="scientific">Tilletiaria anomala (strain ATCC 24038 / CBS 436.72 / UBC 951)</name>
    <dbReference type="NCBI Taxonomy" id="1037660"/>
    <lineage>
        <taxon>Eukaryota</taxon>
        <taxon>Fungi</taxon>
        <taxon>Dikarya</taxon>
        <taxon>Basidiomycota</taxon>
        <taxon>Ustilaginomycotina</taxon>
        <taxon>Exobasidiomycetes</taxon>
        <taxon>Georgefischeriales</taxon>
        <taxon>Tilletiariaceae</taxon>
        <taxon>Tilletiaria</taxon>
    </lineage>
</organism>
<dbReference type="GO" id="GO:0006272">
    <property type="term" value="P:leading strand elongation"/>
    <property type="evidence" value="ECO:0007669"/>
    <property type="project" value="TreeGrafter"/>
</dbReference>
<keyword evidence="12 19" id="KW-0408">Iron</keyword>
<evidence type="ECO:0000313" key="23">
    <source>
        <dbReference type="Proteomes" id="UP000027361"/>
    </source>
</evidence>
<feature type="region of interest" description="Disordered" evidence="20">
    <location>
        <begin position="1207"/>
        <end position="1226"/>
    </location>
</feature>
<dbReference type="GO" id="GO:0006297">
    <property type="term" value="P:nucleotide-excision repair, DNA gap filling"/>
    <property type="evidence" value="ECO:0007669"/>
    <property type="project" value="TreeGrafter"/>
</dbReference>
<dbReference type="GO" id="GO:0051539">
    <property type="term" value="F:4 iron, 4 sulfur cluster binding"/>
    <property type="evidence" value="ECO:0007669"/>
    <property type="project" value="UniProtKB-KW"/>
</dbReference>
<comment type="subunit">
    <text evidence="18">Heterotetramer. Consists of 4 subunits: POL2, DPB2, DPB3 and DPB4.</text>
</comment>
<evidence type="ECO:0000256" key="9">
    <source>
        <dbReference type="ARBA" id="ARBA00022771"/>
    </source>
</evidence>
<keyword evidence="9 19" id="KW-0863">Zinc-finger</keyword>
<dbReference type="GO" id="GO:0000166">
    <property type="term" value="F:nucleotide binding"/>
    <property type="evidence" value="ECO:0007669"/>
    <property type="project" value="InterPro"/>
</dbReference>
<dbReference type="InterPro" id="IPR013697">
    <property type="entry name" value="DNA_pol_e_suA_C"/>
</dbReference>
<dbReference type="Proteomes" id="UP000027361">
    <property type="component" value="Unassembled WGS sequence"/>
</dbReference>
<dbReference type="FunCoup" id="A0A066VS05">
    <property type="interactions" value="296"/>
</dbReference>
<evidence type="ECO:0000313" key="22">
    <source>
        <dbReference type="EMBL" id="KDN44502.1"/>
    </source>
</evidence>
<evidence type="ECO:0000256" key="11">
    <source>
        <dbReference type="ARBA" id="ARBA00022932"/>
    </source>
</evidence>
<dbReference type="GO" id="GO:0006287">
    <property type="term" value="P:base-excision repair, gap-filling"/>
    <property type="evidence" value="ECO:0007669"/>
    <property type="project" value="TreeGrafter"/>
</dbReference>
<dbReference type="Pfam" id="PF22634">
    <property type="entry name" value="POL2_thumb"/>
    <property type="match status" value="1"/>
</dbReference>
<evidence type="ECO:0000256" key="18">
    <source>
        <dbReference type="ARBA" id="ARBA00065544"/>
    </source>
</evidence>
<dbReference type="CDD" id="cd05535">
    <property type="entry name" value="POLBc_epsilon"/>
    <property type="match status" value="1"/>
</dbReference>
<keyword evidence="10 19" id="KW-0862">Zinc</keyword>
<gene>
    <name evidence="22" type="ORF">K437DRAFT_137389</name>
</gene>
<dbReference type="InterPro" id="IPR006172">
    <property type="entry name" value="DNA-dir_DNA_pol_B"/>
</dbReference>
<keyword evidence="11 19" id="KW-0239">DNA-directed DNA polymerase</keyword>
<dbReference type="InterPro" id="IPR036397">
    <property type="entry name" value="RNaseH_sf"/>
</dbReference>
<dbReference type="SMART" id="SM00486">
    <property type="entry name" value="POLBc"/>
    <property type="match status" value="1"/>
</dbReference>
<keyword evidence="13 19" id="KW-0411">Iron-sulfur</keyword>
<dbReference type="GeneID" id="25261514"/>
<dbReference type="SMART" id="SM01159">
    <property type="entry name" value="DUF1744"/>
    <property type="match status" value="1"/>
</dbReference>
<evidence type="ECO:0000256" key="3">
    <source>
        <dbReference type="ARBA" id="ARBA00005755"/>
    </source>
</evidence>
<dbReference type="Pfam" id="PF22912">
    <property type="entry name" value="zf-DPOE"/>
    <property type="match status" value="1"/>
</dbReference>
<evidence type="ECO:0000256" key="16">
    <source>
        <dbReference type="ARBA" id="ARBA00049244"/>
    </source>
</evidence>
<comment type="catalytic activity">
    <reaction evidence="16 19">
        <text>DNA(n) + a 2'-deoxyribonucleoside 5'-triphosphate = DNA(n+1) + diphosphate</text>
        <dbReference type="Rhea" id="RHEA:22508"/>
        <dbReference type="Rhea" id="RHEA-COMP:17339"/>
        <dbReference type="Rhea" id="RHEA-COMP:17340"/>
        <dbReference type="ChEBI" id="CHEBI:33019"/>
        <dbReference type="ChEBI" id="CHEBI:61560"/>
        <dbReference type="ChEBI" id="CHEBI:173112"/>
        <dbReference type="EC" id="2.7.7.7"/>
    </reaction>
</comment>
<dbReference type="OMA" id="MLDQCRY"/>
<dbReference type="GO" id="GO:0045004">
    <property type="term" value="P:DNA replication proofreading"/>
    <property type="evidence" value="ECO:0007669"/>
    <property type="project" value="TreeGrafter"/>
</dbReference>
<evidence type="ECO:0000256" key="7">
    <source>
        <dbReference type="ARBA" id="ARBA00022705"/>
    </source>
</evidence>
<evidence type="ECO:0000256" key="5">
    <source>
        <dbReference type="ARBA" id="ARBA00022679"/>
    </source>
</evidence>
<comment type="function">
    <text evidence="17 19">DNA polymerase II participates in chromosomal DNA replication.</text>
</comment>
<dbReference type="GO" id="GO:0003677">
    <property type="term" value="F:DNA binding"/>
    <property type="evidence" value="ECO:0007669"/>
    <property type="project" value="UniProtKB-KW"/>
</dbReference>
<dbReference type="Gene3D" id="3.30.342.10">
    <property type="entry name" value="DNA Polymerase, chain B, domain 1"/>
    <property type="match status" value="1"/>
</dbReference>
<comment type="caution">
    <text evidence="22">The sequence shown here is derived from an EMBL/GenBank/DDBJ whole genome shotgun (WGS) entry which is preliminary data.</text>
</comment>
<evidence type="ECO:0000256" key="8">
    <source>
        <dbReference type="ARBA" id="ARBA00022723"/>
    </source>
</evidence>
<feature type="domain" description="DNA polymerase epsilon catalytic subunit A C-terminal" evidence="21">
    <location>
        <begin position="1476"/>
        <end position="1879"/>
    </location>
</feature>
<comment type="similarity">
    <text evidence="3 19">Belongs to the DNA polymerase type-B family.</text>
</comment>
<dbReference type="InterPro" id="IPR042087">
    <property type="entry name" value="DNA_pol_B_thumb"/>
</dbReference>
<dbReference type="Gene3D" id="3.90.1600.10">
    <property type="entry name" value="Palm domain of DNA polymerase"/>
    <property type="match status" value="1"/>
</dbReference>
<dbReference type="InterPro" id="IPR006133">
    <property type="entry name" value="DNA-dir_DNA_pol_B_exonuc"/>
</dbReference>
<dbReference type="FunFam" id="3.30.420.10:FF:000010">
    <property type="entry name" value="DNA polymerase epsilon catalytic subunit"/>
    <property type="match status" value="1"/>
</dbReference>
<dbReference type="Pfam" id="PF03104">
    <property type="entry name" value="DNA_pol_B_exo1"/>
    <property type="match status" value="1"/>
</dbReference>
<evidence type="ECO:0000256" key="17">
    <source>
        <dbReference type="ARBA" id="ARBA00057054"/>
    </source>
</evidence>
<comment type="cofactor">
    <cofactor evidence="1 19">
        <name>[4Fe-4S] cluster</name>
        <dbReference type="ChEBI" id="CHEBI:49883"/>
    </cofactor>
</comment>
<dbReference type="Gene3D" id="3.30.420.10">
    <property type="entry name" value="Ribonuclease H-like superfamily/Ribonuclease H"/>
    <property type="match status" value="1"/>
</dbReference>
<dbReference type="Pfam" id="PF23250">
    <property type="entry name" value="zf_DPOE_2"/>
    <property type="match status" value="1"/>
</dbReference>
<keyword evidence="14 19" id="KW-0238">DNA-binding</keyword>
<keyword evidence="7 19" id="KW-0235">DNA replication</keyword>
<dbReference type="EMBL" id="JMSN01000051">
    <property type="protein sequence ID" value="KDN44502.1"/>
    <property type="molecule type" value="Genomic_DNA"/>
</dbReference>
<keyword evidence="15 19" id="KW-0539">Nucleus</keyword>
<sequence>MHPTLVRADDDAGGVSRGGHAGVDFYFIQDDAVSFKVTVLYQPYFFLACRPGTETSVEEWLLRKYAGTVVRVERVWKEDLKLPNHLVNNQRLMLKLSFDKVQDLLSVRRELLPIAQEAKKKLNAFDTYADALFAADSGANGRANGAADGVGVDGVAVGYGNAARSMPLDIHFEQHEILDDRWTGGRARNGKGKAQDGKGGRGVDPQDCIIDIREYDVPYYLRVAIDNNIRVGLWYNVEFNDGKVTLSGVPSRVKRAEPCVLAFDIETTKQPLKFPDAETDVVMMISYMIDGQGFLITNRQVVSQDIDDFEYTPKDEYEGPFIIFNEPDEKALLERFFRHFQETRPRVVATYNGDSFDFPFVEARALVHGINMASEIGFSKDSEGEYKSRACAHMDCFRWVKRDSYLPQGSQGLKAVTVAKLGYDPIELDPELMTPYAIEHPQLLAQYSVSDAVATYYLYMKYVNPFIFSLCNIIPLNPDEVLRKGTGTLCETLLMVQAYDANIIFPNRHVDPVGNEYKGHVLESETYVGGHVEALEAGVFRSDIPTDFKINPESVQQLIDDLDAALAFSIVEEGKMSLNDVIDYGTVKAEIQAMLEVLRDNPLRKDPPLIYHLDVAAMYPNIMLSNRLQPDSVVTEADCATCDYNRPGMECDKRMNWAWRGEYFPAKRDEVNMIKHALTNENFPPKWPGGPRRDYWDLSPAEQNALLHKRLGDYSRKVYKKTHDTQTVVREAIICQRENPFYINTVRGFRDRRYEYKGLHKTWKKNLDKAQSSGSLTEIVDAKKMIVLYDSLQLAHKCILNSFYGYVMRKGARWYSMEMGGITCLTGATIIQMAKELVDNIGRPLELDTDGIWCMLPGVFPENFSFTCTSGKKFQISYPCTMLNYLVHEKFTNHQYHELIDKETGRYEVHSENSIFFELDGPYRAMILPSSKEEDKLLKKRYAVFEHDGSLAELKGFEVKRRGELQLIKDFQKQIFNKFLLGDTLVECYAAVAKVADQWLDVLYSKGATLDDDELIDLIAENKSMSKTLAEYGTQKSTAITTAKRLAEFLGAQMVKDKGLACKFIVSAKPHGAPVTDRAVPVAIFSAEHSVKQHYLRRFLKDNSLTDFDLRSILDWEYYIDRFGGVIQKLITIPAAMQKVPNPVPRVRHPDWLFKRVAARQDKFKQHSIKDIFQKQALLAPLPKQDAGDSTDQVPGEQAATKVNKMAVPPPLSPEEKTPDPNADYPGWLNVMRKKWRETRKTRKLEHRVAGRSALNSTMGSMFSRQSASMANAKWDVISVAPGLRPGDFKLWIAFEGRIQGLKLRVPRQFYVNFKGALQHYELPEDVTVTAISKTLPRGHIARNLIRFTVPESTFVEEEALFSSLTNNPHVDGIFEMNVPHHVRALLRLGSHCMIKPGLQSKFSRALDQGFELEDLVKAEQSSINRRKYLNQGRLFRYFYLYHGATDSRQFLTLISPDGRLTVHIVDSAGLRQLPRLENVYAISVANGKSKGRLGPGNGAFDYTDTIEVDVKVHSTEARALKAIGRELASRKGAMQSSTMLAICTSRPLSFYEAGMGSAAMDLPVITVPASRMDDELPALNWQVYSAKRMLGNYLQVSAWLAGWIDLAEEYDIPVCNLERDHALFAADIDFARALQSQDMVLWWSSTDQPDLGGSEDDSHQVQKWDEHDHMEISRPGLYSNVVLEVSLKHLALDAVLQSSSVNEMEGSGPGSMAFDASSHNLDEYSKGVAHSASALGDSILTPIVFATVKALVRMWYTKKIKAKSEHSAHLADNFWRWVSSKSSAMHEPAIQRFLHGLMRKTLLQMLAEFKRLGSDAVYANFNRIFLCTNKPTAGSAAAYGRYLMTAVGGCELFKHVALEIVNPWEYLLWMDPANFGGVICQDPFAAQPSTSFTVEMNWNIETFLPPAVQQRFASAIGGFIHNLYEAKREGAALLERTPLRAAQPVKDISTATAKWPVSRGALEESYSEKRLKHMRDTVNHRMTRRLLRNVSDIQNGVAAALAAGDPEEQGEYAFPELPGSHLRLRNPAIEFIKSVCAALSLASEVSAEVQVCKRNLLEYIGIREFSPEAHWANPCEPFRLHLVFCNFCSESRDFDLCRDPDLTLAGTRHQWRCPNCKYPYDRTAIEERLVAIAQTYVENYTLQDLRCNKCSKVRADNLAKQCNCSGSWGLTISRMQTLRRLKSLRSIAAFHSQPYLQEAIDDMLVCT</sequence>
<dbReference type="SUPFAM" id="SSF53098">
    <property type="entry name" value="Ribonuclease H-like"/>
    <property type="match status" value="1"/>
</dbReference>
<name>A0A066VS05_TILAU</name>
<evidence type="ECO:0000256" key="14">
    <source>
        <dbReference type="ARBA" id="ARBA00023125"/>
    </source>
</evidence>
<dbReference type="InParanoid" id="A0A066VS05"/>
<evidence type="ECO:0000256" key="2">
    <source>
        <dbReference type="ARBA" id="ARBA00004123"/>
    </source>
</evidence>
<reference evidence="22 23" key="1">
    <citation type="submission" date="2014-05" db="EMBL/GenBank/DDBJ databases">
        <title>Draft genome sequence of a rare smut relative, Tilletiaria anomala UBC 951.</title>
        <authorList>
            <consortium name="DOE Joint Genome Institute"/>
            <person name="Toome M."/>
            <person name="Kuo A."/>
            <person name="Henrissat B."/>
            <person name="Lipzen A."/>
            <person name="Tritt A."/>
            <person name="Yoshinaga Y."/>
            <person name="Zane M."/>
            <person name="Barry K."/>
            <person name="Grigoriev I.V."/>
            <person name="Spatafora J.W."/>
            <person name="Aimea M.C."/>
        </authorList>
    </citation>
    <scope>NUCLEOTIDE SEQUENCE [LARGE SCALE GENOMIC DNA]</scope>
    <source>
        <strain evidence="22 23">UBC 951</strain>
    </source>
</reference>
<evidence type="ECO:0000256" key="4">
    <source>
        <dbReference type="ARBA" id="ARBA00022485"/>
    </source>
</evidence>
<dbReference type="GO" id="GO:0000278">
    <property type="term" value="P:mitotic cell cycle"/>
    <property type="evidence" value="ECO:0007669"/>
    <property type="project" value="TreeGrafter"/>
</dbReference>
<keyword evidence="8 19" id="KW-0479">Metal-binding</keyword>
<dbReference type="GO" id="GO:0008270">
    <property type="term" value="F:zinc ion binding"/>
    <property type="evidence" value="ECO:0007669"/>
    <property type="project" value="UniProtKB-KW"/>
</dbReference>
<proteinExistence type="inferred from homology"/>
<evidence type="ECO:0000259" key="21">
    <source>
        <dbReference type="SMART" id="SM01159"/>
    </source>
</evidence>
<feature type="region of interest" description="Disordered" evidence="20">
    <location>
        <begin position="1183"/>
        <end position="1202"/>
    </location>
</feature>
<dbReference type="GO" id="GO:0008622">
    <property type="term" value="C:epsilon DNA polymerase complex"/>
    <property type="evidence" value="ECO:0007669"/>
    <property type="project" value="InterPro"/>
</dbReference>
<dbReference type="EC" id="2.7.7.7" evidence="19"/>
<dbReference type="STRING" id="1037660.A0A066VS05"/>
<dbReference type="GO" id="GO:0003887">
    <property type="term" value="F:DNA-directed DNA polymerase activity"/>
    <property type="evidence" value="ECO:0007669"/>
    <property type="project" value="UniProtKB-KW"/>
</dbReference>